<dbReference type="InterPro" id="IPR041715">
    <property type="entry name" value="HisRS-like_core"/>
</dbReference>
<comment type="similarity">
    <text evidence="1">Belongs to the class-II aminoacyl-tRNA synthetase family.</text>
</comment>
<dbReference type="PANTHER" id="PTHR11476:SF7">
    <property type="entry name" value="HISTIDINE--TRNA LIGASE"/>
    <property type="match status" value="1"/>
</dbReference>
<dbReference type="GO" id="GO:0005829">
    <property type="term" value="C:cytosol"/>
    <property type="evidence" value="ECO:0007669"/>
    <property type="project" value="TreeGrafter"/>
</dbReference>
<dbReference type="InterPro" id="IPR004154">
    <property type="entry name" value="Anticodon-bd"/>
</dbReference>
<gene>
    <name evidence="7" type="ORF">OH76DRAFT_1406678</name>
</gene>
<proteinExistence type="inferred from homology"/>
<dbReference type="Proteomes" id="UP000256964">
    <property type="component" value="Unassembled WGS sequence"/>
</dbReference>
<dbReference type="CDD" id="cd00773">
    <property type="entry name" value="HisRS-like_core"/>
    <property type="match status" value="1"/>
</dbReference>
<sequence>MASMSSPNPEALAAEVAAQSALVNDLRKQQADAATVEEAKKKLGDLKRTLALAQNAANGGGKGEKKKERMLLKTPKGTRDYGPGEMFCREHVERIVKDVFTTFGGSQLDTPVFERKEVLTGKYGEDQKLIFDLMDQGGEQLALRYDHTVPLARYLAMSGGITNQAKLWQVGKVYRRDNPVMSKGRMREFSQADFDIAGSFDPMIPDAEIISLVCTILTRLDVGEFTIKMNHRKILDGIFEVCGVPSEKIRTISSAVDKLDKMSWADVKKEMTDEKGLDAAVADKIGEYVKHKGGRELLDVLKADAALMANPNAKAGIEDMSLLFTYLEAYKVLDKISFDMSLARGLDYYTGIIYEAIVEASAPPGFKAANAFASSSTTPSVANDTPPPAQAPAKKPKKKAAGAEEEEEIDESQVGVGSIAAGGRYDNLVGMFTAAAAGEGKKAAGLPCAGISIGLDRIFALVWPKWAEKGMRSKETMAFVMAAGDGLLAERVGLVRELREAGIKTDFLFKAKPKLPAQFAAGEKDEVPFAIILGGDELKEGLVTVKEQRWQFVDGKKVKVESNDKGTKVKRAELIQWIKDTPTFKEWSSGKLIA</sequence>
<dbReference type="GO" id="GO:0005739">
    <property type="term" value="C:mitochondrion"/>
    <property type="evidence" value="ECO:0007669"/>
    <property type="project" value="TreeGrafter"/>
</dbReference>
<dbReference type="STRING" id="139420.A0A371D2R0"/>
<evidence type="ECO:0000256" key="3">
    <source>
        <dbReference type="ARBA" id="ARBA00022741"/>
    </source>
</evidence>
<dbReference type="Gene3D" id="3.30.930.10">
    <property type="entry name" value="Bira Bifunctional Protein, Domain 2"/>
    <property type="match status" value="1"/>
</dbReference>
<evidence type="ECO:0000313" key="8">
    <source>
        <dbReference type="Proteomes" id="UP000256964"/>
    </source>
</evidence>
<dbReference type="InterPro" id="IPR006195">
    <property type="entry name" value="aa-tRNA-synth_II"/>
</dbReference>
<keyword evidence="8" id="KW-1185">Reference proteome</keyword>
<dbReference type="GO" id="GO:0004821">
    <property type="term" value="F:histidine-tRNA ligase activity"/>
    <property type="evidence" value="ECO:0007669"/>
    <property type="project" value="UniProtKB-EC"/>
</dbReference>
<evidence type="ECO:0000256" key="4">
    <source>
        <dbReference type="ARBA" id="ARBA00047639"/>
    </source>
</evidence>
<dbReference type="Pfam" id="PF03129">
    <property type="entry name" value="HGTP_anticodon"/>
    <property type="match status" value="1"/>
</dbReference>
<dbReference type="OrthoDB" id="1906957at2759"/>
<dbReference type="GO" id="GO:0006427">
    <property type="term" value="P:histidyl-tRNA aminoacylation"/>
    <property type="evidence" value="ECO:0007669"/>
    <property type="project" value="TreeGrafter"/>
</dbReference>
<dbReference type="Pfam" id="PF13393">
    <property type="entry name" value="tRNA-synt_His"/>
    <property type="match status" value="1"/>
</dbReference>
<dbReference type="EMBL" id="KZ857424">
    <property type="protein sequence ID" value="RDX46824.1"/>
    <property type="molecule type" value="Genomic_DNA"/>
</dbReference>
<evidence type="ECO:0000256" key="1">
    <source>
        <dbReference type="ARBA" id="ARBA00008226"/>
    </source>
</evidence>
<dbReference type="SUPFAM" id="SSF55681">
    <property type="entry name" value="Class II aaRS and biotin synthetases"/>
    <property type="match status" value="1"/>
</dbReference>
<evidence type="ECO:0000256" key="5">
    <source>
        <dbReference type="SAM" id="MobiDB-lite"/>
    </source>
</evidence>
<dbReference type="GO" id="GO:0000166">
    <property type="term" value="F:nucleotide binding"/>
    <property type="evidence" value="ECO:0007669"/>
    <property type="project" value="UniProtKB-KW"/>
</dbReference>
<dbReference type="InterPro" id="IPR036621">
    <property type="entry name" value="Anticodon-bd_dom_sf"/>
</dbReference>
<dbReference type="InterPro" id="IPR045864">
    <property type="entry name" value="aa-tRNA-synth_II/BPL/LPL"/>
</dbReference>
<reference evidence="7 8" key="1">
    <citation type="journal article" date="2018" name="Biotechnol. Biofuels">
        <title>Integrative visual omics of the white-rot fungus Polyporus brumalis exposes the biotechnological potential of its oxidative enzymes for delignifying raw plant biomass.</title>
        <authorList>
            <person name="Miyauchi S."/>
            <person name="Rancon A."/>
            <person name="Drula E."/>
            <person name="Hage H."/>
            <person name="Chaduli D."/>
            <person name="Favel A."/>
            <person name="Grisel S."/>
            <person name="Henrissat B."/>
            <person name="Herpoel-Gimbert I."/>
            <person name="Ruiz-Duenas F.J."/>
            <person name="Chevret D."/>
            <person name="Hainaut M."/>
            <person name="Lin J."/>
            <person name="Wang M."/>
            <person name="Pangilinan J."/>
            <person name="Lipzen A."/>
            <person name="Lesage-Meessen L."/>
            <person name="Navarro D."/>
            <person name="Riley R."/>
            <person name="Grigoriev I.V."/>
            <person name="Zhou S."/>
            <person name="Raouche S."/>
            <person name="Rosso M.N."/>
        </authorList>
    </citation>
    <scope>NUCLEOTIDE SEQUENCE [LARGE SCALE GENOMIC DNA]</scope>
    <source>
        <strain evidence="7 8">BRFM 1820</strain>
    </source>
</reference>
<name>A0A371D2R0_9APHY</name>
<dbReference type="GO" id="GO:0032543">
    <property type="term" value="P:mitochondrial translation"/>
    <property type="evidence" value="ECO:0007669"/>
    <property type="project" value="TreeGrafter"/>
</dbReference>
<evidence type="ECO:0000259" key="6">
    <source>
        <dbReference type="PROSITE" id="PS50862"/>
    </source>
</evidence>
<dbReference type="PROSITE" id="PS50862">
    <property type="entry name" value="AA_TRNA_LIGASE_II"/>
    <property type="match status" value="1"/>
</dbReference>
<feature type="region of interest" description="Disordered" evidence="5">
    <location>
        <begin position="377"/>
        <end position="414"/>
    </location>
</feature>
<dbReference type="Gene3D" id="3.40.50.800">
    <property type="entry name" value="Anticodon-binding domain"/>
    <property type="match status" value="1"/>
</dbReference>
<dbReference type="EC" id="6.1.1.21" evidence="2"/>
<feature type="domain" description="Aminoacyl-transfer RNA synthetases class-II family profile" evidence="6">
    <location>
        <begin position="89"/>
        <end position="462"/>
    </location>
</feature>
<comment type="catalytic activity">
    <reaction evidence="4">
        <text>tRNA(His) + L-histidine + ATP = L-histidyl-tRNA(His) + AMP + diphosphate + H(+)</text>
        <dbReference type="Rhea" id="RHEA:17313"/>
        <dbReference type="Rhea" id="RHEA-COMP:9665"/>
        <dbReference type="Rhea" id="RHEA-COMP:9689"/>
        <dbReference type="ChEBI" id="CHEBI:15378"/>
        <dbReference type="ChEBI" id="CHEBI:30616"/>
        <dbReference type="ChEBI" id="CHEBI:33019"/>
        <dbReference type="ChEBI" id="CHEBI:57595"/>
        <dbReference type="ChEBI" id="CHEBI:78442"/>
        <dbReference type="ChEBI" id="CHEBI:78527"/>
        <dbReference type="ChEBI" id="CHEBI:456215"/>
        <dbReference type="EC" id="6.1.1.21"/>
    </reaction>
</comment>
<keyword evidence="3" id="KW-0547">Nucleotide-binding</keyword>
<organism evidence="7 8">
    <name type="scientific">Lentinus brumalis</name>
    <dbReference type="NCBI Taxonomy" id="2498619"/>
    <lineage>
        <taxon>Eukaryota</taxon>
        <taxon>Fungi</taxon>
        <taxon>Dikarya</taxon>
        <taxon>Basidiomycota</taxon>
        <taxon>Agaricomycotina</taxon>
        <taxon>Agaricomycetes</taxon>
        <taxon>Polyporales</taxon>
        <taxon>Polyporaceae</taxon>
        <taxon>Lentinus</taxon>
    </lineage>
</organism>
<dbReference type="GO" id="GO:0003723">
    <property type="term" value="F:RNA binding"/>
    <property type="evidence" value="ECO:0007669"/>
    <property type="project" value="TreeGrafter"/>
</dbReference>
<accession>A0A371D2R0</accession>
<dbReference type="AlphaFoldDB" id="A0A371D2R0"/>
<dbReference type="PANTHER" id="PTHR11476">
    <property type="entry name" value="HISTIDYL-TRNA SYNTHETASE"/>
    <property type="match status" value="1"/>
</dbReference>
<evidence type="ECO:0000256" key="2">
    <source>
        <dbReference type="ARBA" id="ARBA00012815"/>
    </source>
</evidence>
<evidence type="ECO:0000313" key="7">
    <source>
        <dbReference type="EMBL" id="RDX46824.1"/>
    </source>
</evidence>
<dbReference type="SUPFAM" id="SSF52954">
    <property type="entry name" value="Class II aaRS ABD-related"/>
    <property type="match status" value="1"/>
</dbReference>
<protein>
    <recommendedName>
        <fullName evidence="2">histidine--tRNA ligase</fullName>
        <ecNumber evidence="2">6.1.1.21</ecNumber>
    </recommendedName>
</protein>